<gene>
    <name evidence="5" type="ORF">ACFO0R_21705</name>
</gene>
<dbReference type="SUPFAM" id="SSF51338">
    <property type="entry name" value="Composite domain of metallo-dependent hydrolases"/>
    <property type="match status" value="1"/>
</dbReference>
<organism evidence="5 6">
    <name type="scientific">Chromobacterium aquaticum</name>
    <dbReference type="NCBI Taxonomy" id="467180"/>
    <lineage>
        <taxon>Bacteria</taxon>
        <taxon>Pseudomonadati</taxon>
        <taxon>Pseudomonadota</taxon>
        <taxon>Betaproteobacteria</taxon>
        <taxon>Neisseriales</taxon>
        <taxon>Chromobacteriaceae</taxon>
        <taxon>Chromobacterium</taxon>
    </lineage>
</organism>
<evidence type="ECO:0000256" key="3">
    <source>
        <dbReference type="SAM" id="SignalP"/>
    </source>
</evidence>
<dbReference type="EMBL" id="JBHSEK010000023">
    <property type="protein sequence ID" value="MFC4492235.1"/>
    <property type="molecule type" value="Genomic_DNA"/>
</dbReference>
<evidence type="ECO:0000256" key="2">
    <source>
        <dbReference type="ARBA" id="ARBA00022801"/>
    </source>
</evidence>
<protein>
    <submittedName>
        <fullName evidence="5">Amidohydrolase family protein</fullName>
    </submittedName>
</protein>
<feature type="chain" id="PRO_5046713343" evidence="3">
    <location>
        <begin position="20"/>
        <end position="440"/>
    </location>
</feature>
<keyword evidence="3" id="KW-0732">Signal</keyword>
<feature type="domain" description="Amidohydrolase 3" evidence="4">
    <location>
        <begin position="207"/>
        <end position="380"/>
    </location>
</feature>
<dbReference type="RefSeq" id="WP_231461398.1">
    <property type="nucleotide sequence ID" value="NZ_JAJOHW010000031.1"/>
</dbReference>
<accession>A0ABV8ZXZ1</accession>
<evidence type="ECO:0000313" key="6">
    <source>
        <dbReference type="Proteomes" id="UP001595999"/>
    </source>
</evidence>
<evidence type="ECO:0000259" key="4">
    <source>
        <dbReference type="Pfam" id="PF07969"/>
    </source>
</evidence>
<dbReference type="SUPFAM" id="SSF51556">
    <property type="entry name" value="Metallo-dependent hydrolases"/>
    <property type="match status" value="1"/>
</dbReference>
<dbReference type="Gene3D" id="3.20.20.140">
    <property type="entry name" value="Metal-dependent hydrolases"/>
    <property type="match status" value="2"/>
</dbReference>
<dbReference type="InterPro" id="IPR011059">
    <property type="entry name" value="Metal-dep_hydrolase_composite"/>
</dbReference>
<sequence>MNPMPWLLSAALLSHPAAAELSVTPGTGGQLVIRGRLALPEQELDGRLVLAGDRIVCAGADCAEPADATVLQVNDGLILPGFIDAHNHVAYNALPKWAPPKRYQNRAQWQRAAAYKAFKRPYDQLKRSGLSCEMVKYGEAKALLSGVTTIQGSPAGRCLQGLVRNAENPQSGLPVSSAHVRTFILDVGGAPKIDWNATDAFLIHVAEGVDAAALAEFATLKSKGLLTAGTAIIHGTAFGDEEFRQMGAVGSKLIWSPQSNLALYGQTTRVDLALRHGVPVSLGVDWNPTGSDNLFDELRVADRVNREQFAGAIAEQDWLAMITRHPSQALALDSYIGALRAGLKADIVILSGARASVGQTLLNARLRDVAAVLVDGRLLYGDRDAMTAAGRADCDALTVDGAPKLLCMRTPGVPKGGQRLDEVRAALLKVYPGVAPLAAP</sequence>
<dbReference type="PANTHER" id="PTHR43794">
    <property type="entry name" value="AMINOHYDROLASE SSNA-RELATED"/>
    <property type="match status" value="1"/>
</dbReference>
<dbReference type="InterPro" id="IPR013108">
    <property type="entry name" value="Amidohydro_3"/>
</dbReference>
<name>A0ABV8ZXZ1_9NEIS</name>
<dbReference type="Proteomes" id="UP001595999">
    <property type="component" value="Unassembled WGS sequence"/>
</dbReference>
<dbReference type="Gene3D" id="2.30.40.10">
    <property type="entry name" value="Urease, subunit C, domain 1"/>
    <property type="match status" value="1"/>
</dbReference>
<proteinExistence type="inferred from homology"/>
<keyword evidence="6" id="KW-1185">Reference proteome</keyword>
<reference evidence="6" key="1">
    <citation type="journal article" date="2019" name="Int. J. Syst. Evol. Microbiol.">
        <title>The Global Catalogue of Microorganisms (GCM) 10K type strain sequencing project: providing services to taxonomists for standard genome sequencing and annotation.</title>
        <authorList>
            <consortium name="The Broad Institute Genomics Platform"/>
            <consortium name="The Broad Institute Genome Sequencing Center for Infectious Disease"/>
            <person name="Wu L."/>
            <person name="Ma J."/>
        </authorList>
    </citation>
    <scope>NUCLEOTIDE SEQUENCE [LARGE SCALE GENOMIC DNA]</scope>
    <source>
        <strain evidence="6">CGMCC 4.7608</strain>
    </source>
</reference>
<feature type="signal peptide" evidence="3">
    <location>
        <begin position="1"/>
        <end position="19"/>
    </location>
</feature>
<comment type="caution">
    <text evidence="5">The sequence shown here is derived from an EMBL/GenBank/DDBJ whole genome shotgun (WGS) entry which is preliminary data.</text>
</comment>
<comment type="similarity">
    <text evidence="1">Belongs to the metallo-dependent hydrolases superfamily. ATZ/TRZ family.</text>
</comment>
<keyword evidence="2" id="KW-0378">Hydrolase</keyword>
<evidence type="ECO:0000256" key="1">
    <source>
        <dbReference type="ARBA" id="ARBA00006745"/>
    </source>
</evidence>
<dbReference type="InterPro" id="IPR032466">
    <property type="entry name" value="Metal_Hydrolase"/>
</dbReference>
<dbReference type="PANTHER" id="PTHR43794:SF11">
    <property type="entry name" value="AMIDOHYDROLASE-RELATED DOMAIN-CONTAINING PROTEIN"/>
    <property type="match status" value="1"/>
</dbReference>
<evidence type="ECO:0000313" key="5">
    <source>
        <dbReference type="EMBL" id="MFC4492235.1"/>
    </source>
</evidence>
<dbReference type="Pfam" id="PF07969">
    <property type="entry name" value="Amidohydro_3"/>
    <property type="match status" value="1"/>
</dbReference>
<dbReference type="InterPro" id="IPR050287">
    <property type="entry name" value="MTA/SAH_deaminase"/>
</dbReference>